<protein>
    <submittedName>
        <fullName evidence="1">Uncharacterized protein</fullName>
    </submittedName>
</protein>
<evidence type="ECO:0000313" key="1">
    <source>
        <dbReference type="EMBL" id="ABK00681.1"/>
    </source>
</evidence>
<dbReference type="EMBL" id="DQ889676">
    <property type="protein sequence ID" value="ABK00681.1"/>
    <property type="molecule type" value="Genomic_DNA"/>
</dbReference>
<reference evidence="1" key="1">
    <citation type="journal article" date="2007" name="J. Bacteriol.">
        <title>Complete sequence analysis of novel plasmids from emetic and periodontal Bacillus cereus isolates reveals a common evolutionary history among the B. cereus-group plasmids, including Bacillus anthracis pXO1.</title>
        <authorList>
            <person name="Rasko D.A."/>
            <person name="Rosovitz M.J."/>
            <person name="Okstad O.A."/>
            <person name="Fouts D.E."/>
            <person name="Jiang L."/>
            <person name="Cer R.Z."/>
            <person name="Kolsto A.B."/>
            <person name="Gill S.R."/>
            <person name="Ravel J."/>
        </authorList>
    </citation>
    <scope>NUCLEOTIDE SEQUENCE</scope>
    <source>
        <strain evidence="1">AH187</strain>
        <plasmid evidence="1">pCER270</plasmid>
    </source>
</reference>
<gene>
    <name evidence="1" type="ORF">BcAH187_pCER270_0114</name>
</gene>
<dbReference type="AlphaFoldDB" id="A1BYQ4"/>
<sequence length="44" mass="5205">MLFVFSLSIIDLRGLIMQDFLLQKIKNPFYEFNNIVFIGDILPK</sequence>
<name>A1BYQ4_BACCE</name>
<proteinExistence type="predicted"/>
<geneLocation type="plasmid" evidence="1">
    <name>pCER270</name>
</geneLocation>
<organism evidence="1">
    <name type="scientific">Bacillus cereus</name>
    <dbReference type="NCBI Taxonomy" id="1396"/>
    <lineage>
        <taxon>Bacteria</taxon>
        <taxon>Bacillati</taxon>
        <taxon>Bacillota</taxon>
        <taxon>Bacilli</taxon>
        <taxon>Bacillales</taxon>
        <taxon>Bacillaceae</taxon>
        <taxon>Bacillus</taxon>
        <taxon>Bacillus cereus group</taxon>
    </lineage>
</organism>
<keyword evidence="1" id="KW-0614">Plasmid</keyword>
<accession>A1BYQ4</accession>